<name>A0A087UBW9_STEMI</name>
<dbReference type="SUPFAM" id="SSF48264">
    <property type="entry name" value="Cytochrome P450"/>
    <property type="match status" value="1"/>
</dbReference>
<feature type="non-terminal residue" evidence="3">
    <location>
        <position position="73"/>
    </location>
</feature>
<dbReference type="STRING" id="407821.A0A087UBW9"/>
<dbReference type="InterPro" id="IPR036396">
    <property type="entry name" value="Cyt_P450_sf"/>
</dbReference>
<dbReference type="PANTHER" id="PTHR24305:SF166">
    <property type="entry name" value="CYTOCHROME P450 12A4, MITOCHONDRIAL-RELATED"/>
    <property type="match status" value="1"/>
</dbReference>
<dbReference type="GO" id="GO:0004497">
    <property type="term" value="F:monooxygenase activity"/>
    <property type="evidence" value="ECO:0007669"/>
    <property type="project" value="UniProtKB-KW"/>
</dbReference>
<reference evidence="3 4" key="1">
    <citation type="submission" date="2013-11" db="EMBL/GenBank/DDBJ databases">
        <title>Genome sequencing of Stegodyphus mimosarum.</title>
        <authorList>
            <person name="Bechsgaard J."/>
        </authorList>
    </citation>
    <scope>NUCLEOTIDE SEQUENCE [LARGE SCALE GENOMIC DNA]</scope>
</reference>
<dbReference type="Gene3D" id="1.10.630.10">
    <property type="entry name" value="Cytochrome P450"/>
    <property type="match status" value="1"/>
</dbReference>
<dbReference type="OrthoDB" id="6499032at2759"/>
<keyword evidence="4" id="KW-1185">Reference proteome</keyword>
<dbReference type="InterPro" id="IPR001128">
    <property type="entry name" value="Cyt_P450"/>
</dbReference>
<evidence type="ECO:0000256" key="2">
    <source>
        <dbReference type="ARBA" id="ARBA00023033"/>
    </source>
</evidence>
<dbReference type="EMBL" id="KK119137">
    <property type="protein sequence ID" value="KFM74858.1"/>
    <property type="molecule type" value="Genomic_DNA"/>
</dbReference>
<dbReference type="GO" id="GO:0005506">
    <property type="term" value="F:iron ion binding"/>
    <property type="evidence" value="ECO:0007669"/>
    <property type="project" value="InterPro"/>
</dbReference>
<organism evidence="3 4">
    <name type="scientific">Stegodyphus mimosarum</name>
    <name type="common">African social velvet spider</name>
    <dbReference type="NCBI Taxonomy" id="407821"/>
    <lineage>
        <taxon>Eukaryota</taxon>
        <taxon>Metazoa</taxon>
        <taxon>Ecdysozoa</taxon>
        <taxon>Arthropoda</taxon>
        <taxon>Chelicerata</taxon>
        <taxon>Arachnida</taxon>
        <taxon>Araneae</taxon>
        <taxon>Araneomorphae</taxon>
        <taxon>Entelegynae</taxon>
        <taxon>Eresoidea</taxon>
        <taxon>Eresidae</taxon>
        <taxon>Stegodyphus</taxon>
    </lineage>
</organism>
<keyword evidence="2" id="KW-0560">Oxidoreductase</keyword>
<dbReference type="GO" id="GO:0016705">
    <property type="term" value="F:oxidoreductase activity, acting on paired donors, with incorporation or reduction of molecular oxygen"/>
    <property type="evidence" value="ECO:0007669"/>
    <property type="project" value="InterPro"/>
</dbReference>
<evidence type="ECO:0000256" key="1">
    <source>
        <dbReference type="ARBA" id="ARBA00010617"/>
    </source>
</evidence>
<gene>
    <name evidence="3" type="ORF">X975_18446</name>
</gene>
<dbReference type="AlphaFoldDB" id="A0A087UBW9"/>
<sequence>TGNTIGYALYNLTKKPEVQEKLYEEIRRHAKEGQPLTYKDLEKMTYLKTCIKETYRLTPTSGGTGRILTSPAV</sequence>
<dbReference type="Pfam" id="PF00067">
    <property type="entry name" value="p450"/>
    <property type="match status" value="1"/>
</dbReference>
<dbReference type="GO" id="GO:0020037">
    <property type="term" value="F:heme binding"/>
    <property type="evidence" value="ECO:0007669"/>
    <property type="project" value="InterPro"/>
</dbReference>
<comment type="similarity">
    <text evidence="1">Belongs to the cytochrome P450 family.</text>
</comment>
<dbReference type="OMA" id="TCIKETY"/>
<protein>
    <submittedName>
        <fullName evidence="3">1,25-dihydroxyvitamin D(3) 24-hydroxylase, mitochondrial</fullName>
    </submittedName>
</protein>
<evidence type="ECO:0000313" key="3">
    <source>
        <dbReference type="EMBL" id="KFM74858.1"/>
    </source>
</evidence>
<dbReference type="InterPro" id="IPR050121">
    <property type="entry name" value="Cytochrome_P450_monoxygenase"/>
</dbReference>
<accession>A0A087UBW9</accession>
<feature type="non-terminal residue" evidence="3">
    <location>
        <position position="1"/>
    </location>
</feature>
<proteinExistence type="inferred from homology"/>
<keyword evidence="2" id="KW-0503">Monooxygenase</keyword>
<dbReference type="Proteomes" id="UP000054359">
    <property type="component" value="Unassembled WGS sequence"/>
</dbReference>
<evidence type="ECO:0000313" key="4">
    <source>
        <dbReference type="Proteomes" id="UP000054359"/>
    </source>
</evidence>
<dbReference type="PANTHER" id="PTHR24305">
    <property type="entry name" value="CYTOCHROME P450"/>
    <property type="match status" value="1"/>
</dbReference>